<dbReference type="InterPro" id="IPR001888">
    <property type="entry name" value="Transposase_1"/>
</dbReference>
<keyword evidence="2" id="KW-1185">Reference proteome</keyword>
<proteinExistence type="predicted"/>
<dbReference type="Pfam" id="PF01359">
    <property type="entry name" value="Transposase_1"/>
    <property type="match status" value="1"/>
</dbReference>
<dbReference type="EnsemblMetazoa" id="CJA32853.1">
    <property type="protein sequence ID" value="CJA32853.1"/>
    <property type="gene ID" value="WBGene00208700"/>
</dbReference>
<evidence type="ECO:0000313" key="2">
    <source>
        <dbReference type="Proteomes" id="UP000005237"/>
    </source>
</evidence>
<dbReference type="AlphaFoldDB" id="A0A8R1IEF4"/>
<dbReference type="Proteomes" id="UP000005237">
    <property type="component" value="Unassembled WGS sequence"/>
</dbReference>
<organism evidence="1 2">
    <name type="scientific">Caenorhabditis japonica</name>
    <dbReference type="NCBI Taxonomy" id="281687"/>
    <lineage>
        <taxon>Eukaryota</taxon>
        <taxon>Metazoa</taxon>
        <taxon>Ecdysozoa</taxon>
        <taxon>Nematoda</taxon>
        <taxon>Chromadorea</taxon>
        <taxon>Rhabditida</taxon>
        <taxon>Rhabditina</taxon>
        <taxon>Rhabditomorpha</taxon>
        <taxon>Rhabditoidea</taxon>
        <taxon>Rhabditidae</taxon>
        <taxon>Peloderinae</taxon>
        <taxon>Caenorhabditis</taxon>
    </lineage>
</organism>
<accession>A0A8R1IEF4</accession>
<name>A0A8R1IEF4_CAEJA</name>
<protein>
    <submittedName>
        <fullName evidence="1">Uncharacterized protein</fullName>
    </submittedName>
</protein>
<sequence length="87" mass="10129">MNTAPDVTARELETMLGCSLLSFFWDAKGMLYYELLSQGRTINATTYSFREVRRPQNGSIRLLRLAVRRVLEERHRRPPRAMAHSCD</sequence>
<evidence type="ECO:0000313" key="1">
    <source>
        <dbReference type="EnsemblMetazoa" id="CJA32853.1"/>
    </source>
</evidence>
<reference evidence="1" key="2">
    <citation type="submission" date="2022-06" db="UniProtKB">
        <authorList>
            <consortium name="EnsemblMetazoa"/>
        </authorList>
    </citation>
    <scope>IDENTIFICATION</scope>
    <source>
        <strain evidence="1">DF5081</strain>
    </source>
</reference>
<reference evidence="2" key="1">
    <citation type="submission" date="2010-08" db="EMBL/GenBank/DDBJ databases">
        <authorList>
            <consortium name="Caenorhabditis japonica Sequencing Consortium"/>
            <person name="Wilson R.K."/>
        </authorList>
    </citation>
    <scope>NUCLEOTIDE SEQUENCE [LARGE SCALE GENOMIC DNA]</scope>
    <source>
        <strain evidence="2">DF5081</strain>
    </source>
</reference>